<dbReference type="EMBL" id="JAAALK010000284">
    <property type="protein sequence ID" value="KAG8069207.1"/>
    <property type="molecule type" value="Genomic_DNA"/>
</dbReference>
<feature type="region of interest" description="Disordered" evidence="1">
    <location>
        <begin position="52"/>
        <end position="74"/>
    </location>
</feature>
<proteinExistence type="predicted"/>
<dbReference type="Proteomes" id="UP000729402">
    <property type="component" value="Unassembled WGS sequence"/>
</dbReference>
<gene>
    <name evidence="2" type="ORF">GUJ93_ZPchr0005g15272</name>
</gene>
<sequence>MTKATTGGWRPVGRRRQVGQRWRWGGTSWGGANRAKSMASQQAKAVAEWLTNGGRWGGGGGAWGGSGNGEEVRT</sequence>
<evidence type="ECO:0000256" key="1">
    <source>
        <dbReference type="SAM" id="MobiDB-lite"/>
    </source>
</evidence>
<organism evidence="2 3">
    <name type="scientific">Zizania palustris</name>
    <name type="common">Northern wild rice</name>
    <dbReference type="NCBI Taxonomy" id="103762"/>
    <lineage>
        <taxon>Eukaryota</taxon>
        <taxon>Viridiplantae</taxon>
        <taxon>Streptophyta</taxon>
        <taxon>Embryophyta</taxon>
        <taxon>Tracheophyta</taxon>
        <taxon>Spermatophyta</taxon>
        <taxon>Magnoliopsida</taxon>
        <taxon>Liliopsida</taxon>
        <taxon>Poales</taxon>
        <taxon>Poaceae</taxon>
        <taxon>BOP clade</taxon>
        <taxon>Oryzoideae</taxon>
        <taxon>Oryzeae</taxon>
        <taxon>Zizaniinae</taxon>
        <taxon>Zizania</taxon>
    </lineage>
</organism>
<reference evidence="2" key="2">
    <citation type="submission" date="2021-02" db="EMBL/GenBank/DDBJ databases">
        <authorList>
            <person name="Kimball J.A."/>
            <person name="Haas M.W."/>
            <person name="Macchietto M."/>
            <person name="Kono T."/>
            <person name="Duquette J."/>
            <person name="Shao M."/>
        </authorList>
    </citation>
    <scope>NUCLEOTIDE SEQUENCE</scope>
    <source>
        <tissue evidence="2">Fresh leaf tissue</tissue>
    </source>
</reference>
<evidence type="ECO:0000313" key="2">
    <source>
        <dbReference type="EMBL" id="KAG8069207.1"/>
    </source>
</evidence>
<protein>
    <submittedName>
        <fullName evidence="2">Uncharacterized protein</fullName>
    </submittedName>
</protein>
<evidence type="ECO:0000313" key="3">
    <source>
        <dbReference type="Proteomes" id="UP000729402"/>
    </source>
</evidence>
<feature type="compositionally biased region" description="Gly residues" evidence="1">
    <location>
        <begin position="54"/>
        <end position="68"/>
    </location>
</feature>
<dbReference type="AlphaFoldDB" id="A0A8J5SHU4"/>
<keyword evidence="3" id="KW-1185">Reference proteome</keyword>
<comment type="caution">
    <text evidence="2">The sequence shown here is derived from an EMBL/GenBank/DDBJ whole genome shotgun (WGS) entry which is preliminary data.</text>
</comment>
<accession>A0A8J5SHU4</accession>
<reference evidence="2" key="1">
    <citation type="journal article" date="2021" name="bioRxiv">
        <title>Whole Genome Assembly and Annotation of Northern Wild Rice, Zizania palustris L., Supports a Whole Genome Duplication in the Zizania Genus.</title>
        <authorList>
            <person name="Haas M."/>
            <person name="Kono T."/>
            <person name="Macchietto M."/>
            <person name="Millas R."/>
            <person name="McGilp L."/>
            <person name="Shao M."/>
            <person name="Duquette J."/>
            <person name="Hirsch C.N."/>
            <person name="Kimball J."/>
        </authorList>
    </citation>
    <scope>NUCLEOTIDE SEQUENCE</scope>
    <source>
        <tissue evidence="2">Fresh leaf tissue</tissue>
    </source>
</reference>
<name>A0A8J5SHU4_ZIZPA</name>